<organism evidence="2 3">
    <name type="scientific">Chelativorans petroleitrophicus</name>
    <dbReference type="NCBI Taxonomy" id="2975484"/>
    <lineage>
        <taxon>Bacteria</taxon>
        <taxon>Pseudomonadati</taxon>
        <taxon>Pseudomonadota</taxon>
        <taxon>Alphaproteobacteria</taxon>
        <taxon>Hyphomicrobiales</taxon>
        <taxon>Phyllobacteriaceae</taxon>
        <taxon>Chelativorans</taxon>
    </lineage>
</organism>
<protein>
    <recommendedName>
        <fullName evidence="1">Tox-PLDMTX domain-containing protein</fullName>
    </recommendedName>
</protein>
<comment type="caution">
    <text evidence="2">The sequence shown here is derived from an EMBL/GenBank/DDBJ whole genome shotgun (WGS) entry which is preliminary data.</text>
</comment>
<dbReference type="AlphaFoldDB" id="A0A9X3B942"/>
<reference evidence="2" key="1">
    <citation type="submission" date="2022-08" db="EMBL/GenBank/DDBJ databases">
        <title>Chelativorans sichuanense sp. nov., a paraffin oil-degrading bacterium isolated from a mixture of oil-based drill cuttings and paddy soil.</title>
        <authorList>
            <person name="Yu J."/>
            <person name="Liu H."/>
            <person name="Chen Q."/>
        </authorList>
    </citation>
    <scope>NUCLEOTIDE SEQUENCE</scope>
    <source>
        <strain evidence="2">SCAU 2101</strain>
    </source>
</reference>
<proteinExistence type="predicted"/>
<dbReference type="InterPro" id="IPR028907">
    <property type="entry name" value="Tox-PLDMTX_dom"/>
</dbReference>
<accession>A0A9X3B942</accession>
<name>A0A9X3B942_9HYPH</name>
<dbReference type="Gene3D" id="3.10.670.10">
    <property type="entry name" value="Secreted effector protein ssei"/>
    <property type="match status" value="1"/>
</dbReference>
<dbReference type="EMBL" id="JAODNV010000006">
    <property type="protein sequence ID" value="MCT8989826.1"/>
    <property type="molecule type" value="Genomic_DNA"/>
</dbReference>
<gene>
    <name evidence="2" type="ORF">NYR54_05900</name>
</gene>
<keyword evidence="3" id="KW-1185">Reference proteome</keyword>
<evidence type="ECO:0000259" key="1">
    <source>
        <dbReference type="Pfam" id="PF15645"/>
    </source>
</evidence>
<dbReference type="RefSeq" id="WP_261514671.1">
    <property type="nucleotide sequence ID" value="NZ_JAODNV010000006.1"/>
</dbReference>
<dbReference type="Pfam" id="PF15645">
    <property type="entry name" value="Tox-PLDMTX"/>
    <property type="match status" value="1"/>
</dbReference>
<evidence type="ECO:0000313" key="2">
    <source>
        <dbReference type="EMBL" id="MCT8989826.1"/>
    </source>
</evidence>
<evidence type="ECO:0000313" key="3">
    <source>
        <dbReference type="Proteomes" id="UP001149009"/>
    </source>
</evidence>
<sequence>MTSHLNLFFDIDSIEKRVGSSDYTHHDPRFIAPKLTNVTVHDAVVRSNAEIFEDTLRRFKPYAYQATSLQEKIRFLDGLVVPFYDAIIAAQQGNYKEAALEAVIDLYADLLGYAAARGTKALTNAAASKSATSAILRTGSKAAVEGKAIKKSGRMAKFAEIRGKSIKRLSSSNKSFDDITSNAGNNLYSDSSSAFVSNSGSSSMVDLATTALKKAKGEEEIAKINQLVEGIKELDKYRLSPKEGCEAVLESLTSRLSEAGYDTKIRGMYLWSNAYNDMPKNHFVVVASKDGMDYVVDLTAEQFSEFDFTRPIIATEDAWKAKYREATQRTLIKYKDFKSIPRATSEFGTLFPVRPEAVITKSKILVEPSWYRKIADPGEVSETFISAGRYMKTPSRHRPMLAPLKTYLARHQTPDAAKQA</sequence>
<feature type="domain" description="Tox-PLDMTX" evidence="1">
    <location>
        <begin position="241"/>
        <end position="340"/>
    </location>
</feature>
<dbReference type="Proteomes" id="UP001149009">
    <property type="component" value="Unassembled WGS sequence"/>
</dbReference>